<dbReference type="Gene3D" id="3.40.50.720">
    <property type="entry name" value="NAD(P)-binding Rossmann-like Domain"/>
    <property type="match status" value="1"/>
</dbReference>
<dbReference type="Pfam" id="PF00107">
    <property type="entry name" value="ADH_zinc_N"/>
    <property type="match status" value="1"/>
</dbReference>
<dbReference type="Gene3D" id="3.90.180.10">
    <property type="entry name" value="Medium-chain alcohol dehydrogenases, catalytic domain"/>
    <property type="match status" value="1"/>
</dbReference>
<dbReference type="InterPro" id="IPR036291">
    <property type="entry name" value="NAD(P)-bd_dom_sf"/>
</dbReference>
<dbReference type="SUPFAM" id="SSF50129">
    <property type="entry name" value="GroES-like"/>
    <property type="match status" value="1"/>
</dbReference>
<dbReference type="SUPFAM" id="SSF51735">
    <property type="entry name" value="NAD(P)-binding Rossmann-fold domains"/>
    <property type="match status" value="1"/>
</dbReference>
<organism evidence="4 5">
    <name type="scientific">Terrimonas rubra</name>
    <dbReference type="NCBI Taxonomy" id="1035890"/>
    <lineage>
        <taxon>Bacteria</taxon>
        <taxon>Pseudomonadati</taxon>
        <taxon>Bacteroidota</taxon>
        <taxon>Chitinophagia</taxon>
        <taxon>Chitinophagales</taxon>
        <taxon>Chitinophagaceae</taxon>
        <taxon>Terrimonas</taxon>
    </lineage>
</organism>
<name>A0ABW6A2T8_9BACT</name>
<evidence type="ECO:0000259" key="3">
    <source>
        <dbReference type="Pfam" id="PF08240"/>
    </source>
</evidence>
<dbReference type="CDD" id="cd08261">
    <property type="entry name" value="Zn_ADH7"/>
    <property type="match status" value="1"/>
</dbReference>
<dbReference type="InterPro" id="IPR013149">
    <property type="entry name" value="ADH-like_C"/>
</dbReference>
<dbReference type="InterPro" id="IPR011032">
    <property type="entry name" value="GroES-like_sf"/>
</dbReference>
<feature type="domain" description="Alcohol dehydrogenase-like C-terminal" evidence="2">
    <location>
        <begin position="168"/>
        <end position="295"/>
    </location>
</feature>
<evidence type="ECO:0000259" key="2">
    <source>
        <dbReference type="Pfam" id="PF00107"/>
    </source>
</evidence>
<keyword evidence="5" id="KW-1185">Reference proteome</keyword>
<protein>
    <submittedName>
        <fullName evidence="4">Zinc-binding alcohol dehydrogenase family protein</fullName>
    </submittedName>
</protein>
<dbReference type="EMBL" id="JBHUOZ010000001">
    <property type="protein sequence ID" value="MFD2918775.1"/>
    <property type="molecule type" value="Genomic_DNA"/>
</dbReference>
<evidence type="ECO:0000313" key="5">
    <source>
        <dbReference type="Proteomes" id="UP001597511"/>
    </source>
</evidence>
<dbReference type="PANTHER" id="PTHR43401">
    <property type="entry name" value="L-THREONINE 3-DEHYDROGENASE"/>
    <property type="match status" value="1"/>
</dbReference>
<sequence>MKSLVCVTPGAFAYRNDETPVAGGGETLLRIQRIGICGTDLHAYEGTQPYFQYPRILGHELAAEIVTTSAEGFAAGEAVTIIPYFNCGACVACRKGKPNCCAAIQVCGVHVDGGMREYLVVPDYSLVKSEGLSWDELALVEPLAIGAHAVRRAAVEKDDVVLVIGAGPIGLGTMEFARIAGAKVIAMDINPQRLAFCKEKLNVTHVVNAADADAAEQIKTLTGGDMADVVIDCTGNLRAINGMIGYLAHGGRAVLVGLQKEAFAFNHPEFHKRESTLMSSRNATREDFDHVVSSMKNGWVNPATYITHRLDFDQVKDSFKALLDPAMGVIKAMITI</sequence>
<feature type="domain" description="Alcohol dehydrogenase-like N-terminal" evidence="3">
    <location>
        <begin position="25"/>
        <end position="128"/>
    </location>
</feature>
<proteinExistence type="predicted"/>
<dbReference type="InterPro" id="IPR050129">
    <property type="entry name" value="Zn_alcohol_dh"/>
</dbReference>
<gene>
    <name evidence="4" type="ORF">ACFS6H_03570</name>
</gene>
<evidence type="ECO:0000313" key="4">
    <source>
        <dbReference type="EMBL" id="MFD2918775.1"/>
    </source>
</evidence>
<keyword evidence="1" id="KW-0560">Oxidoreductase</keyword>
<dbReference type="Pfam" id="PF08240">
    <property type="entry name" value="ADH_N"/>
    <property type="match status" value="1"/>
</dbReference>
<reference evidence="5" key="1">
    <citation type="journal article" date="2019" name="Int. J. Syst. Evol. Microbiol.">
        <title>The Global Catalogue of Microorganisms (GCM) 10K type strain sequencing project: providing services to taxonomists for standard genome sequencing and annotation.</title>
        <authorList>
            <consortium name="The Broad Institute Genomics Platform"/>
            <consortium name="The Broad Institute Genome Sequencing Center for Infectious Disease"/>
            <person name="Wu L."/>
            <person name="Ma J."/>
        </authorList>
    </citation>
    <scope>NUCLEOTIDE SEQUENCE [LARGE SCALE GENOMIC DNA]</scope>
    <source>
        <strain evidence="5">KCTC 23299</strain>
    </source>
</reference>
<accession>A0ABW6A2T8</accession>
<dbReference type="RefSeq" id="WP_386095294.1">
    <property type="nucleotide sequence ID" value="NZ_JBHUOZ010000001.1"/>
</dbReference>
<evidence type="ECO:0000256" key="1">
    <source>
        <dbReference type="ARBA" id="ARBA00023002"/>
    </source>
</evidence>
<dbReference type="InterPro" id="IPR013154">
    <property type="entry name" value="ADH-like_N"/>
</dbReference>
<comment type="caution">
    <text evidence="4">The sequence shown here is derived from an EMBL/GenBank/DDBJ whole genome shotgun (WGS) entry which is preliminary data.</text>
</comment>
<dbReference type="Proteomes" id="UP001597511">
    <property type="component" value="Unassembled WGS sequence"/>
</dbReference>
<dbReference type="PANTHER" id="PTHR43401:SF3">
    <property type="entry name" value="L-GALACTONATE-5-DEHYDROGENASE"/>
    <property type="match status" value="1"/>
</dbReference>